<feature type="domain" description="Integrase zinc-binding" evidence="1">
    <location>
        <begin position="39"/>
        <end position="94"/>
    </location>
</feature>
<dbReference type="Pfam" id="PF17921">
    <property type="entry name" value="Integrase_H2C2"/>
    <property type="match status" value="1"/>
</dbReference>
<name>A0AAJ0CH05_9HYPO</name>
<evidence type="ECO:0000313" key="2">
    <source>
        <dbReference type="EMBL" id="KAK2591693.1"/>
    </source>
</evidence>
<organism evidence="2 3">
    <name type="scientific">Conoideocrella luteorostrata</name>
    <dbReference type="NCBI Taxonomy" id="1105319"/>
    <lineage>
        <taxon>Eukaryota</taxon>
        <taxon>Fungi</taxon>
        <taxon>Dikarya</taxon>
        <taxon>Ascomycota</taxon>
        <taxon>Pezizomycotina</taxon>
        <taxon>Sordariomycetes</taxon>
        <taxon>Hypocreomycetidae</taxon>
        <taxon>Hypocreales</taxon>
        <taxon>Clavicipitaceae</taxon>
        <taxon>Conoideocrella</taxon>
    </lineage>
</organism>
<proteinExistence type="predicted"/>
<protein>
    <recommendedName>
        <fullName evidence="1">Integrase zinc-binding domain-containing protein</fullName>
    </recommendedName>
</protein>
<accession>A0AAJ0CH05</accession>
<evidence type="ECO:0000259" key="1">
    <source>
        <dbReference type="Pfam" id="PF17921"/>
    </source>
</evidence>
<dbReference type="Gene3D" id="1.10.340.70">
    <property type="match status" value="1"/>
</dbReference>
<dbReference type="Proteomes" id="UP001251528">
    <property type="component" value="Unassembled WGS sequence"/>
</dbReference>
<evidence type="ECO:0000313" key="3">
    <source>
        <dbReference type="Proteomes" id="UP001251528"/>
    </source>
</evidence>
<comment type="caution">
    <text evidence="2">The sequence shown here is derived from an EMBL/GenBank/DDBJ whole genome shotgun (WGS) entry which is preliminary data.</text>
</comment>
<reference evidence="2" key="1">
    <citation type="submission" date="2023-06" db="EMBL/GenBank/DDBJ databases">
        <title>Conoideocrella luteorostrata (Hypocreales: Clavicipitaceae), a potential biocontrol fungus for elongate hemlock scale in United States Christmas tree production areas.</title>
        <authorList>
            <person name="Barrett H."/>
            <person name="Lovett B."/>
            <person name="Macias A.M."/>
            <person name="Stajich J.E."/>
            <person name="Kasson M.T."/>
        </authorList>
    </citation>
    <scope>NUCLEOTIDE SEQUENCE</scope>
    <source>
        <strain evidence="2">ARSEF 14590</strain>
    </source>
</reference>
<dbReference type="AlphaFoldDB" id="A0AAJ0CH05"/>
<keyword evidence="3" id="KW-1185">Reference proteome</keyword>
<gene>
    <name evidence="2" type="ORF">QQS21_010605</name>
</gene>
<sequence length="113" mass="12835">MEAATALINPFPSDVRSAFDAYIRSPTPDFKHPEPRYVVPKSEAFNTITNQHLQLLYAGKNKTWEAVQQKFYGIKRADVEFVVKCCKNCALNRPVATKAPLVPIVTNRAWERV</sequence>
<dbReference type="EMBL" id="JASWJB010000315">
    <property type="protein sequence ID" value="KAK2591693.1"/>
    <property type="molecule type" value="Genomic_DNA"/>
</dbReference>
<dbReference type="InterPro" id="IPR041588">
    <property type="entry name" value="Integrase_H2C2"/>
</dbReference>